<organism evidence="3 4">
    <name type="scientific">Phytoactinopolyspora halophila</name>
    <dbReference type="NCBI Taxonomy" id="1981511"/>
    <lineage>
        <taxon>Bacteria</taxon>
        <taxon>Bacillati</taxon>
        <taxon>Actinomycetota</taxon>
        <taxon>Actinomycetes</taxon>
        <taxon>Jiangellales</taxon>
        <taxon>Jiangellaceae</taxon>
        <taxon>Phytoactinopolyspora</taxon>
    </lineage>
</organism>
<dbReference type="Gene3D" id="3.60.21.10">
    <property type="match status" value="1"/>
</dbReference>
<evidence type="ECO:0000259" key="2">
    <source>
        <dbReference type="Pfam" id="PF09992"/>
    </source>
</evidence>
<comment type="caution">
    <text evidence="3">The sequence shown here is derived from an EMBL/GenBank/DDBJ whole genome shotgun (WGS) entry which is preliminary data.</text>
</comment>
<dbReference type="PANTHER" id="PTHR40446:SF2">
    <property type="entry name" value="N-ACETYLGLUCOSAMINE-1-PHOSPHODIESTER ALPHA-N-ACETYLGLUCOSAMINIDASE"/>
    <property type="match status" value="1"/>
</dbReference>
<name>A0A329QH91_9ACTN</name>
<evidence type="ECO:0000259" key="1">
    <source>
        <dbReference type="Pfam" id="PF00149"/>
    </source>
</evidence>
<evidence type="ECO:0000313" key="3">
    <source>
        <dbReference type="EMBL" id="RAW09698.1"/>
    </source>
</evidence>
<dbReference type="Proteomes" id="UP000250462">
    <property type="component" value="Unassembled WGS sequence"/>
</dbReference>
<protein>
    <submittedName>
        <fullName evidence="3">Multidrug transporter</fullName>
    </submittedName>
</protein>
<proteinExistence type="predicted"/>
<dbReference type="InterPro" id="IPR004843">
    <property type="entry name" value="Calcineurin-like_PHP"/>
</dbReference>
<accession>A0A329QH91</accession>
<dbReference type="AlphaFoldDB" id="A0A329QH91"/>
<dbReference type="GO" id="GO:0016787">
    <property type="term" value="F:hydrolase activity"/>
    <property type="evidence" value="ECO:0007669"/>
    <property type="project" value="InterPro"/>
</dbReference>
<keyword evidence="4" id="KW-1185">Reference proteome</keyword>
<dbReference type="EMBL" id="QMIG01000035">
    <property type="protein sequence ID" value="RAW09698.1"/>
    <property type="molecule type" value="Genomic_DNA"/>
</dbReference>
<dbReference type="InterPro" id="IPR018711">
    <property type="entry name" value="NAGPA"/>
</dbReference>
<reference evidence="3 4" key="1">
    <citation type="submission" date="2018-06" db="EMBL/GenBank/DDBJ databases">
        <title>Phytoactinopolyspora halophila sp. nov., a novel halophilic actinomycete isolated from a saline soil in China.</title>
        <authorList>
            <person name="Tang S.-K."/>
        </authorList>
    </citation>
    <scope>NUCLEOTIDE SEQUENCE [LARGE SCALE GENOMIC DNA]</scope>
    <source>
        <strain evidence="3 4">YIM 96934</strain>
    </source>
</reference>
<dbReference type="Pfam" id="PF09992">
    <property type="entry name" value="NAGPA"/>
    <property type="match status" value="1"/>
</dbReference>
<evidence type="ECO:0000313" key="4">
    <source>
        <dbReference type="Proteomes" id="UP000250462"/>
    </source>
</evidence>
<feature type="domain" description="Phosphodiester glycosidase" evidence="2">
    <location>
        <begin position="137"/>
        <end position="310"/>
    </location>
</feature>
<sequence length="1049" mass="110649">MDITDGASVGYLSTGSLTDLAPVTEQAAAEDAVAAVNGDFYDINNSGAPIGAAFADGRLLKSPSGNRTRMVAFAEDGTGRITHVEFDGTVELPDGDQPIDRLNSSDLPSGSIGAYDASWGDYPRTRAVQGVDDVTEVIVVDGAVSDVTDTPGEGQLPDGAVALVGRDGGAEILDELEPGDEVTVEWDARAADGGPVDTAIGTGDLLVDDGQVQDVNDSTYAARTAIGFSEDGTEITILSADGDNYSHSRGATLAEMARMMADRGVRTAVEIDGGGSSTMVTRLPGTDTLQVDNELSDGGLRNVSNGLGIFAPETSGTTTGLWLQTALNSDEAASDAPVGGGRPDRAFAGLRRTLSATPHDETYGPATDDPKLTWETGNGSVTGDGHTGVVVPDEPGTATVTAAAGSVDAEQTLDVLGAPARITPTERSVNIASLDDTATFGVLGYDEHGTSAPIEPGDVELDYDTSLFDVRADGVRGFEVVPHENGVGGLVTVRVGDTETSVGVSVGVEKQMLDTFDDPSDWYAYGVRADAEVEPTENGEDGAGLRLSYDFTQATATRLGVSSHNDSLGVSGQSRSFGLSIYGRGQGEWTAFTFVDADGNTLPAVYGPYITWEGWRTVELTVPEGYPQELYFKRLTIIETKASAQYTGDVLIDNLYVNAAPTVDVPPEPDVTDPVVAQDAAAGDAEWTFAVFNDAQFVARNPDSALVEGARRTLREIKASDADFLVIAGDLVDEASTADFELAQQILDEEIGDALPYYYVPGNHEVMGADIENFQNHFGDTHQTFDHEGTRFITLDTSLGTLHGGGFEQIAMLRSALDDAADDEAIDSVAVIAHHPPRDPTPSKNSQLADRHEAALIENWLADFQYQTGKGAAFIGGHVGTFHASSVDGVPYVINGNSAKSPSTGTTDGGFTGWSMFGVSPVSDDEQENARQAAHVGGPDWVTAELRPHVDELTLSVPQQVRVGDTASLSATITQGSREIPVTYPVSSAWEPSRQVHVGSPDDARARHSAVYDPRMRELTALRPGLVTLSVTVNDTTEHQRIRLVRDPR</sequence>
<dbReference type="PANTHER" id="PTHR40446">
    <property type="entry name" value="N-ACETYLGLUCOSAMINE-1-PHOSPHODIESTER ALPHA-N-ACETYLGLUCOSAMINIDASE"/>
    <property type="match status" value="1"/>
</dbReference>
<dbReference type="SUPFAM" id="SSF56300">
    <property type="entry name" value="Metallo-dependent phosphatases"/>
    <property type="match status" value="1"/>
</dbReference>
<dbReference type="Pfam" id="PF00149">
    <property type="entry name" value="Metallophos"/>
    <property type="match status" value="1"/>
</dbReference>
<dbReference type="InterPro" id="IPR029052">
    <property type="entry name" value="Metallo-depent_PP-like"/>
</dbReference>
<gene>
    <name evidence="3" type="ORF">DPM12_20270</name>
</gene>
<feature type="domain" description="Calcineurin-like phosphoesterase" evidence="1">
    <location>
        <begin position="707"/>
        <end position="878"/>
    </location>
</feature>